<sequence length="51" mass="6199">TWLDIFPGIATMVMCLLIPRVATWHIHRFTGDNEKRIPHYSYQWSSMERHR</sequence>
<keyword evidence="3" id="KW-1185">Reference proteome</keyword>
<evidence type="ECO:0008006" key="4">
    <source>
        <dbReference type="Google" id="ProtNLM"/>
    </source>
</evidence>
<evidence type="ECO:0000256" key="1">
    <source>
        <dbReference type="SAM" id="Phobius"/>
    </source>
</evidence>
<dbReference type="Proteomes" id="UP000295264">
    <property type="component" value="Unassembled WGS sequence"/>
</dbReference>
<keyword evidence="1" id="KW-0472">Membrane</keyword>
<evidence type="ECO:0000313" key="3">
    <source>
        <dbReference type="Proteomes" id="UP000295264"/>
    </source>
</evidence>
<evidence type="ECO:0000313" key="2">
    <source>
        <dbReference type="EMBL" id="TEA40462.1"/>
    </source>
</evidence>
<protein>
    <recommendedName>
        <fullName evidence="4">NADH dehydrogenase [ubiquinone] 1 alpha subcomplex subunit 1</fullName>
    </recommendedName>
</protein>
<keyword evidence="1" id="KW-1133">Transmembrane helix</keyword>
<dbReference type="AlphaFoldDB" id="A0A484GXJ2"/>
<comment type="caution">
    <text evidence="2">The sequence shown here is derived from an EMBL/GenBank/DDBJ whole genome shotgun (WGS) entry which is preliminary data.</text>
</comment>
<dbReference type="InterPro" id="IPR017384">
    <property type="entry name" value="NADH_Ub_cplx-1_asu_su-1"/>
</dbReference>
<organism evidence="2 3">
    <name type="scientific">Sousa chinensis</name>
    <name type="common">Indo-pacific humpbacked dolphin</name>
    <name type="synonym">Steno chinensis</name>
    <dbReference type="NCBI Taxonomy" id="103600"/>
    <lineage>
        <taxon>Eukaryota</taxon>
        <taxon>Metazoa</taxon>
        <taxon>Chordata</taxon>
        <taxon>Craniata</taxon>
        <taxon>Vertebrata</taxon>
        <taxon>Euteleostomi</taxon>
        <taxon>Mammalia</taxon>
        <taxon>Eutheria</taxon>
        <taxon>Laurasiatheria</taxon>
        <taxon>Artiodactyla</taxon>
        <taxon>Whippomorpha</taxon>
        <taxon>Cetacea</taxon>
        <taxon>Odontoceti</taxon>
        <taxon>Delphinidae</taxon>
        <taxon>Sousa</taxon>
    </lineage>
</organism>
<accession>A0A484GXJ2</accession>
<feature type="transmembrane region" description="Helical" evidence="1">
    <location>
        <begin position="6"/>
        <end position="26"/>
    </location>
</feature>
<dbReference type="Pfam" id="PF15879">
    <property type="entry name" value="MWFE"/>
    <property type="match status" value="1"/>
</dbReference>
<keyword evidence="1" id="KW-0812">Transmembrane</keyword>
<gene>
    <name evidence="2" type="ORF">DBR06_SOUSAS19310005</name>
</gene>
<proteinExistence type="predicted"/>
<reference evidence="2 3" key="1">
    <citation type="journal article" date="2018" name="Genomics">
        <title>Molecular footprints of inshore aquatic adaptation in Indo-Pacific humpback dolphin (Sousa chinensis).</title>
        <authorList>
            <person name="Ming Y."/>
            <person name="Jian J."/>
            <person name="Yu F."/>
            <person name="Yu X."/>
            <person name="Wang J."/>
            <person name="Liu W."/>
        </authorList>
    </citation>
    <scope>NUCLEOTIDE SEQUENCE [LARGE SCALE GENOMIC DNA]</scope>
    <source>
        <strain evidence="2">MY-2018</strain>
        <tissue evidence="2">Skin</tissue>
    </source>
</reference>
<feature type="non-terminal residue" evidence="2">
    <location>
        <position position="1"/>
    </location>
</feature>
<dbReference type="EMBL" id="QWLN02002903">
    <property type="protein sequence ID" value="TEA40462.1"/>
    <property type="molecule type" value="Genomic_DNA"/>
</dbReference>
<name>A0A484GXJ2_SOUCH</name>